<gene>
    <name evidence="9" type="primary">umuD</name>
    <name evidence="9" type="ORF">NCTC10661_03067</name>
</gene>
<dbReference type="Pfam" id="PF00717">
    <property type="entry name" value="Peptidase_S24"/>
    <property type="match status" value="1"/>
</dbReference>
<evidence type="ECO:0000256" key="7">
    <source>
        <dbReference type="RuleBase" id="RU003991"/>
    </source>
</evidence>
<feature type="domain" description="Peptidase S24/S26A/S26B/S26C" evidence="8">
    <location>
        <begin position="78"/>
        <end position="188"/>
    </location>
</feature>
<accession>A0AAE8NES5</accession>
<evidence type="ECO:0000259" key="8">
    <source>
        <dbReference type="Pfam" id="PF00717"/>
    </source>
</evidence>
<dbReference type="CDD" id="cd06529">
    <property type="entry name" value="S24_LexA-like"/>
    <property type="match status" value="1"/>
</dbReference>
<dbReference type="PRINTS" id="PR00726">
    <property type="entry name" value="LEXASERPTASE"/>
</dbReference>
<evidence type="ECO:0000256" key="3">
    <source>
        <dbReference type="ARBA" id="ARBA00022801"/>
    </source>
</evidence>
<dbReference type="InterPro" id="IPR036388">
    <property type="entry name" value="WH-like_DNA-bd_sf"/>
</dbReference>
<evidence type="ECO:0000256" key="5">
    <source>
        <dbReference type="ARBA" id="ARBA00023204"/>
    </source>
</evidence>
<dbReference type="PANTHER" id="PTHR33516:SF2">
    <property type="entry name" value="LEXA REPRESSOR-RELATED"/>
    <property type="match status" value="1"/>
</dbReference>
<evidence type="ECO:0000256" key="2">
    <source>
        <dbReference type="ARBA" id="ARBA00022763"/>
    </source>
</evidence>
<sequence length="212" mass="22684">MARPNKDQVHLRRLRDTYAQMGCLPSYNQISKVLGFTTKNAAFKLAQRLIASGHLTKAVGGRLAPGPAFFTLELSDDEVRAGFGADGNATGLVQAQALDQLLMARPSKTVLVKVRGDSMLNAGILSGDVAVVEASLQASTGDIVVAEIDGSQTIKEFRNDRGQPRLVSHGIDGKAVTPEKTLNIIGVVRGIVRSYRPPAYGGSKLKKQGKFR</sequence>
<dbReference type="EMBL" id="UARD01000014">
    <property type="protein sequence ID" value="SPV19708.1"/>
    <property type="molecule type" value="Genomic_DNA"/>
</dbReference>
<name>A0AAE8NES5_BURCE</name>
<dbReference type="GO" id="GO:0006281">
    <property type="term" value="P:DNA repair"/>
    <property type="evidence" value="ECO:0007669"/>
    <property type="project" value="UniProtKB-KW"/>
</dbReference>
<dbReference type="InterPro" id="IPR036286">
    <property type="entry name" value="LexA/Signal_pep-like_sf"/>
</dbReference>
<dbReference type="Proteomes" id="UP000250416">
    <property type="component" value="Unassembled WGS sequence"/>
</dbReference>
<dbReference type="Gene3D" id="2.10.109.10">
    <property type="entry name" value="Umud Fragment, subunit A"/>
    <property type="match status" value="1"/>
</dbReference>
<comment type="similarity">
    <text evidence="1 7">Belongs to the peptidase S24 family.</text>
</comment>
<proteinExistence type="inferred from homology"/>
<keyword evidence="4 7" id="KW-0068">Autocatalytic cleavage</keyword>
<organism evidence="9 10">
    <name type="scientific">Burkholderia cepacia</name>
    <name type="common">Pseudomonas cepacia</name>
    <dbReference type="NCBI Taxonomy" id="292"/>
    <lineage>
        <taxon>Bacteria</taxon>
        <taxon>Pseudomonadati</taxon>
        <taxon>Pseudomonadota</taxon>
        <taxon>Betaproteobacteria</taxon>
        <taxon>Burkholderiales</taxon>
        <taxon>Burkholderiaceae</taxon>
        <taxon>Burkholderia</taxon>
        <taxon>Burkholderia cepacia complex</taxon>
    </lineage>
</organism>
<keyword evidence="6" id="KW-0742">SOS response</keyword>
<evidence type="ECO:0000313" key="9">
    <source>
        <dbReference type="EMBL" id="SPV19708.1"/>
    </source>
</evidence>
<dbReference type="GO" id="GO:0006355">
    <property type="term" value="P:regulation of DNA-templated transcription"/>
    <property type="evidence" value="ECO:0007669"/>
    <property type="project" value="InterPro"/>
</dbReference>
<protein>
    <submittedName>
        <fullName evidence="9">LexA repressor</fullName>
        <ecNumber evidence="9">3.4.21.-</ecNumber>
    </submittedName>
</protein>
<evidence type="ECO:0000256" key="6">
    <source>
        <dbReference type="ARBA" id="ARBA00023236"/>
    </source>
</evidence>
<dbReference type="GO" id="GO:0016787">
    <property type="term" value="F:hydrolase activity"/>
    <property type="evidence" value="ECO:0007669"/>
    <property type="project" value="UniProtKB-KW"/>
</dbReference>
<dbReference type="EC" id="3.4.21.-" evidence="9"/>
<dbReference type="PANTHER" id="PTHR33516">
    <property type="entry name" value="LEXA REPRESSOR"/>
    <property type="match status" value="1"/>
</dbReference>
<dbReference type="AlphaFoldDB" id="A0AAE8NES5"/>
<reference evidence="9 10" key="1">
    <citation type="submission" date="2018-06" db="EMBL/GenBank/DDBJ databases">
        <authorList>
            <consortium name="Pathogen Informatics"/>
            <person name="Doyle S."/>
        </authorList>
    </citation>
    <scope>NUCLEOTIDE SEQUENCE [LARGE SCALE GENOMIC DNA]</scope>
    <source>
        <strain evidence="9 10">NCTC10661</strain>
    </source>
</reference>
<dbReference type="InterPro" id="IPR015927">
    <property type="entry name" value="Peptidase_S24_S26A/B/C"/>
</dbReference>
<keyword evidence="2" id="KW-0227">DNA damage</keyword>
<evidence type="ECO:0000256" key="1">
    <source>
        <dbReference type="ARBA" id="ARBA00007484"/>
    </source>
</evidence>
<keyword evidence="3 7" id="KW-0378">Hydrolase</keyword>
<comment type="caution">
    <text evidence="9">The sequence shown here is derived from an EMBL/GenBank/DDBJ whole genome shotgun (WGS) entry which is preliminary data.</text>
</comment>
<evidence type="ECO:0000256" key="4">
    <source>
        <dbReference type="ARBA" id="ARBA00022813"/>
    </source>
</evidence>
<dbReference type="InterPro" id="IPR050077">
    <property type="entry name" value="LexA_repressor"/>
</dbReference>
<dbReference type="SUPFAM" id="SSF51306">
    <property type="entry name" value="LexA/Signal peptidase"/>
    <property type="match status" value="1"/>
</dbReference>
<evidence type="ECO:0000313" key="10">
    <source>
        <dbReference type="Proteomes" id="UP000250416"/>
    </source>
</evidence>
<dbReference type="GO" id="GO:0003677">
    <property type="term" value="F:DNA binding"/>
    <property type="evidence" value="ECO:0007669"/>
    <property type="project" value="InterPro"/>
</dbReference>
<dbReference type="RefSeq" id="WP_111998122.1">
    <property type="nucleotide sequence ID" value="NZ_CADEUP010000007.1"/>
</dbReference>
<dbReference type="InterPro" id="IPR039418">
    <property type="entry name" value="LexA-like"/>
</dbReference>
<dbReference type="Gene3D" id="1.10.10.10">
    <property type="entry name" value="Winged helix-like DNA-binding domain superfamily/Winged helix DNA-binding domain"/>
    <property type="match status" value="1"/>
</dbReference>
<dbReference type="GO" id="GO:0009432">
    <property type="term" value="P:SOS response"/>
    <property type="evidence" value="ECO:0007669"/>
    <property type="project" value="UniProtKB-KW"/>
</dbReference>
<dbReference type="InterPro" id="IPR006197">
    <property type="entry name" value="Peptidase_S24_LexA"/>
</dbReference>
<keyword evidence="5" id="KW-0234">DNA repair</keyword>